<dbReference type="SUPFAM" id="SSF82771">
    <property type="entry name" value="GIY-YIG endonuclease"/>
    <property type="match status" value="1"/>
</dbReference>
<dbReference type="Pfam" id="PF01541">
    <property type="entry name" value="GIY-YIG"/>
    <property type="match status" value="1"/>
</dbReference>
<dbReference type="PANTHER" id="PTHR34477">
    <property type="entry name" value="UPF0213 PROTEIN YHBQ"/>
    <property type="match status" value="1"/>
</dbReference>
<gene>
    <name evidence="3" type="ORF">GT409_05335</name>
</gene>
<comment type="similarity">
    <text evidence="1">Belongs to the UPF0213 family.</text>
</comment>
<evidence type="ECO:0000259" key="2">
    <source>
        <dbReference type="PROSITE" id="PS50164"/>
    </source>
</evidence>
<dbReference type="InterPro" id="IPR035901">
    <property type="entry name" value="GIY-YIG_endonuc_sf"/>
</dbReference>
<dbReference type="AlphaFoldDB" id="A0A6P1MBF4"/>
<dbReference type="CDD" id="cd10449">
    <property type="entry name" value="GIY-YIG_SLX1_like"/>
    <property type="match status" value="1"/>
</dbReference>
<evidence type="ECO:0000256" key="1">
    <source>
        <dbReference type="ARBA" id="ARBA00007435"/>
    </source>
</evidence>
<organism evidence="3 4">
    <name type="scientific">Tichowtungia aerotolerans</name>
    <dbReference type="NCBI Taxonomy" id="2697043"/>
    <lineage>
        <taxon>Bacteria</taxon>
        <taxon>Pseudomonadati</taxon>
        <taxon>Kiritimatiellota</taxon>
        <taxon>Tichowtungiia</taxon>
        <taxon>Tichowtungiales</taxon>
        <taxon>Tichowtungiaceae</taxon>
        <taxon>Tichowtungia</taxon>
    </lineage>
</organism>
<dbReference type="InterPro" id="IPR050190">
    <property type="entry name" value="UPF0213_domain"/>
</dbReference>
<dbReference type="RefSeq" id="WP_160627659.1">
    <property type="nucleotide sequence ID" value="NZ_CP047593.1"/>
</dbReference>
<accession>A0A6P1MBF4</accession>
<reference evidence="3 4" key="1">
    <citation type="submission" date="2020-01" db="EMBL/GenBank/DDBJ databases">
        <title>Ponticoccus aerotolerans gen. nov., sp. nov., an anaerobic bacterium and proposal of Ponticoccusceae fam. nov., Ponticoccusles ord. nov. and Ponticoccuse classis nov. in the phylum Kiritimatiellaeota.</title>
        <authorList>
            <person name="Zhou L.Y."/>
            <person name="Du Z.J."/>
        </authorList>
    </citation>
    <scope>NUCLEOTIDE SEQUENCE [LARGE SCALE GENOMIC DNA]</scope>
    <source>
        <strain evidence="3 4">S-5007</strain>
    </source>
</reference>
<protein>
    <submittedName>
        <fullName evidence="3">GIY-YIG nuclease family protein</fullName>
    </submittedName>
</protein>
<feature type="domain" description="GIY-YIG" evidence="2">
    <location>
        <begin position="1"/>
        <end position="74"/>
    </location>
</feature>
<dbReference type="Gene3D" id="3.40.1440.10">
    <property type="entry name" value="GIY-YIG endonuclease"/>
    <property type="match status" value="1"/>
</dbReference>
<keyword evidence="4" id="KW-1185">Reference proteome</keyword>
<dbReference type="EMBL" id="CP047593">
    <property type="protein sequence ID" value="QHI68896.1"/>
    <property type="molecule type" value="Genomic_DNA"/>
</dbReference>
<dbReference type="PANTHER" id="PTHR34477:SF1">
    <property type="entry name" value="UPF0213 PROTEIN YHBQ"/>
    <property type="match status" value="1"/>
</dbReference>
<sequence length="77" mass="9179">MWYVYILENQVAHFYVGVTKDVLARLQQHNEGSVSSTKSRRPWKIRTYVGFDNELRARHFESYLKSGSGRAFQKRHF</sequence>
<evidence type="ECO:0000313" key="3">
    <source>
        <dbReference type="EMBL" id="QHI68896.1"/>
    </source>
</evidence>
<dbReference type="KEGG" id="taer:GT409_05335"/>
<dbReference type="InterPro" id="IPR000305">
    <property type="entry name" value="GIY-YIG_endonuc"/>
</dbReference>
<name>A0A6P1MBF4_9BACT</name>
<proteinExistence type="inferred from homology"/>
<evidence type="ECO:0000313" key="4">
    <source>
        <dbReference type="Proteomes" id="UP000464954"/>
    </source>
</evidence>
<dbReference type="PROSITE" id="PS50164">
    <property type="entry name" value="GIY_YIG"/>
    <property type="match status" value="1"/>
</dbReference>
<dbReference type="Proteomes" id="UP000464954">
    <property type="component" value="Chromosome"/>
</dbReference>